<keyword evidence="4" id="KW-1185">Reference proteome</keyword>
<name>A0A6V8PC68_9ACTN</name>
<reference evidence="3 4" key="1">
    <citation type="journal article" date="2020" name="Front. Microbiol.">
        <title>Single-cell genomics of novel Actinobacteria with the Wood-Ljungdahl pathway discovered in a serpentinizing system.</title>
        <authorList>
            <person name="Merino N."/>
            <person name="Kawai M."/>
            <person name="Boyd E.S."/>
            <person name="Colman D.R."/>
            <person name="McGlynn S.E."/>
            <person name="Nealson K.H."/>
            <person name="Kurokawa K."/>
            <person name="Hongoh Y."/>
        </authorList>
    </citation>
    <scope>NUCLEOTIDE SEQUENCE [LARGE SCALE GENOMIC DNA]</scope>
    <source>
        <strain evidence="3 4">S33</strain>
    </source>
</reference>
<dbReference type="GO" id="GO:0005840">
    <property type="term" value="C:ribosome"/>
    <property type="evidence" value="ECO:0007669"/>
    <property type="project" value="UniProtKB-KW"/>
</dbReference>
<dbReference type="AlphaFoldDB" id="A0A6V8PC68"/>
<feature type="non-terminal residue" evidence="3">
    <location>
        <position position="1"/>
    </location>
</feature>
<evidence type="ECO:0000256" key="2">
    <source>
        <dbReference type="SAM" id="MobiDB-lite"/>
    </source>
</evidence>
<sequence>RYRDKTVRNRVTQQNQKEDQSYHCLRHGERRKLELGQKVNPVGMRIGIINDWKSKWFTSSAYADYLREDMEIRNYLATALVSPMIPLQPISVQKTSQYDDHAF</sequence>
<evidence type="ECO:0000313" key="4">
    <source>
        <dbReference type="Proteomes" id="UP000591948"/>
    </source>
</evidence>
<dbReference type="InterPro" id="IPR015946">
    <property type="entry name" value="KH_dom-like_a/b"/>
</dbReference>
<comment type="caution">
    <text evidence="3">The sequence shown here is derived from an EMBL/GenBank/DDBJ whole genome shotgun (WGS) entry which is preliminary data.</text>
</comment>
<dbReference type="Proteomes" id="UP000591948">
    <property type="component" value="Unassembled WGS sequence"/>
</dbReference>
<organism evidence="3 4">
    <name type="scientific">Candidatus Hakubella thermalkaliphila</name>
    <dbReference type="NCBI Taxonomy" id="2754717"/>
    <lineage>
        <taxon>Bacteria</taxon>
        <taxon>Bacillati</taxon>
        <taxon>Actinomycetota</taxon>
        <taxon>Actinomycetota incertae sedis</taxon>
        <taxon>Candidatus Hakubellales</taxon>
        <taxon>Candidatus Hakubellaceae</taxon>
        <taxon>Candidatus Hakubella</taxon>
    </lineage>
</organism>
<proteinExistence type="predicted"/>
<dbReference type="Gene3D" id="3.30.300.20">
    <property type="match status" value="1"/>
</dbReference>
<keyword evidence="3" id="KW-0687">Ribonucleoprotein</keyword>
<dbReference type="InterPro" id="IPR009019">
    <property type="entry name" value="KH_sf_prok-type"/>
</dbReference>
<dbReference type="EMBL" id="BLRY01000246">
    <property type="protein sequence ID" value="GFP28491.1"/>
    <property type="molecule type" value="Genomic_DNA"/>
</dbReference>
<dbReference type="GO" id="GO:0003723">
    <property type="term" value="F:RNA binding"/>
    <property type="evidence" value="ECO:0007669"/>
    <property type="project" value="UniProtKB-KW"/>
</dbReference>
<evidence type="ECO:0000313" key="3">
    <source>
        <dbReference type="EMBL" id="GFP28491.1"/>
    </source>
</evidence>
<protein>
    <submittedName>
        <fullName evidence="3">Small subunit ribosomal protein S3</fullName>
    </submittedName>
</protein>
<accession>A0A6V8PC68</accession>
<keyword evidence="3" id="KW-0689">Ribosomal protein</keyword>
<feature type="region of interest" description="Disordered" evidence="2">
    <location>
        <begin position="1"/>
        <end position="20"/>
    </location>
</feature>
<keyword evidence="1" id="KW-0694">RNA-binding</keyword>
<gene>
    <name evidence="3" type="ORF">HKBW3S33_01906</name>
</gene>
<dbReference type="SUPFAM" id="SSF54814">
    <property type="entry name" value="Prokaryotic type KH domain (KH-domain type II)"/>
    <property type="match status" value="1"/>
</dbReference>
<evidence type="ECO:0000256" key="1">
    <source>
        <dbReference type="ARBA" id="ARBA00022884"/>
    </source>
</evidence>